<dbReference type="Pfam" id="PF13699">
    <property type="entry name" value="eCIS_core"/>
    <property type="match status" value="1"/>
</dbReference>
<evidence type="ECO:0000313" key="4">
    <source>
        <dbReference type="Proteomes" id="UP000184171"/>
    </source>
</evidence>
<feature type="region of interest" description="Disordered" evidence="1">
    <location>
        <begin position="1"/>
        <end position="23"/>
    </location>
</feature>
<feature type="compositionally biased region" description="Low complexity" evidence="1">
    <location>
        <begin position="157"/>
        <end position="168"/>
    </location>
</feature>
<proteinExistence type="predicted"/>
<evidence type="ECO:0000256" key="1">
    <source>
        <dbReference type="SAM" id="MobiDB-lite"/>
    </source>
</evidence>
<dbReference type="STRING" id="1122189.SAMN02745165_03119"/>
<dbReference type="EMBL" id="FQZT01000015">
    <property type="protein sequence ID" value="SHJ76664.1"/>
    <property type="molecule type" value="Genomic_DNA"/>
</dbReference>
<sequence length="733" mass="81341">MKTYAKRAGEAKVQRRVEGRRKTPAMETLQLSRLLHKAGAQARLKIGRPNDRYEQEADRVADRVMASPDSSQVAAPVVAGISPLRAQRAEEEEEAAQAQPLQRQIEEEEEEALQPKLQRQIEEEEEPVQPQRLLRQEEEEEAQAKLQRQEEEEEAAQAKGAAGGVASSQFSSQVSSLRGGGRPLAATERSFFEPRFGADFSSVRVHEGGQASTLARSVQAKAFTVGRDVVFGAGQYVPGSPQGRKLLAHELTHVVQQSGGQSGKLQPFREISRSAPSGTIQRRRLPKKSELAALLGGRNQTAHHAGLKRLLSRTMALLSPAQKKKVRKKARGSLSPAQFAKLPSTKQNILLAEALYNSYKVLRLGDPSQTEVGPRNSAERMKLLALFGLTAGHLTALSLGGHDTEIKKIFGAANLATVKRNYARALVRLTYLYRNNKIRTDRSGYSEEVGLGGYANRDVIMLSNDCFDKPRAHESIVTLVHESMHAGNANIGDYIYTSAKNAFPKKSAAIKLKNAAHYEIPLRRHLKMSHSFGKGAFIPAGTTVGGVTAAKLTPLEKGLDLAANRVRKAWDVGVSLHEFYISIHQRPQRWSRRYRRCFPYWSKVEKMTIHQRKAISRSSSDASRKPVTSIDLALSEGVSRKLTLASRAMLKGETKARAFLLKKMTVASYQKIRKNKYKLRDKLLRYVLQDKVGRMTGGILRDMAVLRALASAYDQSTYAKILRARSPSRFPYA</sequence>
<dbReference type="InterPro" id="IPR025295">
    <property type="entry name" value="eCIS_core_dom"/>
</dbReference>
<feature type="compositionally biased region" description="Basic and acidic residues" evidence="1">
    <location>
        <begin position="7"/>
        <end position="21"/>
    </location>
</feature>
<dbReference type="RefSeq" id="WP_072909664.1">
    <property type="nucleotide sequence ID" value="NZ_FQZT01000015.1"/>
</dbReference>
<name>A0A1M6LZS0_MALRU</name>
<accession>A0A1M6LZS0</accession>
<protein>
    <recommendedName>
        <fullName evidence="2">eCIS core domain-containing protein</fullName>
    </recommendedName>
</protein>
<gene>
    <name evidence="3" type="ORF">SAMN02745165_03119</name>
</gene>
<dbReference type="Proteomes" id="UP000184171">
    <property type="component" value="Unassembled WGS sequence"/>
</dbReference>
<evidence type="ECO:0000259" key="2">
    <source>
        <dbReference type="Pfam" id="PF13699"/>
    </source>
</evidence>
<evidence type="ECO:0000313" key="3">
    <source>
        <dbReference type="EMBL" id="SHJ76664.1"/>
    </source>
</evidence>
<organism evidence="3 4">
    <name type="scientific">Malonomonas rubra DSM 5091</name>
    <dbReference type="NCBI Taxonomy" id="1122189"/>
    <lineage>
        <taxon>Bacteria</taxon>
        <taxon>Pseudomonadati</taxon>
        <taxon>Thermodesulfobacteriota</taxon>
        <taxon>Desulfuromonadia</taxon>
        <taxon>Desulfuromonadales</taxon>
        <taxon>Geopsychrobacteraceae</taxon>
        <taxon>Malonomonas</taxon>
    </lineage>
</organism>
<keyword evidence="4" id="KW-1185">Reference proteome</keyword>
<reference evidence="3 4" key="1">
    <citation type="submission" date="2016-11" db="EMBL/GenBank/DDBJ databases">
        <authorList>
            <person name="Jaros S."/>
            <person name="Januszkiewicz K."/>
            <person name="Wedrychowicz H."/>
        </authorList>
    </citation>
    <scope>NUCLEOTIDE SEQUENCE [LARGE SCALE GENOMIC DNA]</scope>
    <source>
        <strain evidence="3 4">DSM 5091</strain>
    </source>
</reference>
<dbReference type="AlphaFoldDB" id="A0A1M6LZS0"/>
<feature type="domain" description="eCIS core" evidence="2">
    <location>
        <begin position="183"/>
        <end position="260"/>
    </location>
</feature>
<feature type="region of interest" description="Disordered" evidence="1">
    <location>
        <begin position="84"/>
        <end position="168"/>
    </location>
</feature>